<evidence type="ECO:0000313" key="3">
    <source>
        <dbReference type="EMBL" id="KAL1859825.1"/>
    </source>
</evidence>
<feature type="region of interest" description="Disordered" evidence="1">
    <location>
        <begin position="1"/>
        <end position="40"/>
    </location>
</feature>
<dbReference type="Pfam" id="PF07985">
    <property type="entry name" value="SRR1"/>
    <property type="match status" value="1"/>
</dbReference>
<comment type="caution">
    <text evidence="3">The sequence shown here is derived from an EMBL/GenBank/DDBJ whole genome shotgun (WGS) entry which is preliminary data.</text>
</comment>
<feature type="domain" description="SRR1-like" evidence="2">
    <location>
        <begin position="201"/>
        <end position="320"/>
    </location>
</feature>
<evidence type="ECO:0000259" key="2">
    <source>
        <dbReference type="Pfam" id="PF07985"/>
    </source>
</evidence>
<dbReference type="InterPro" id="IPR012942">
    <property type="entry name" value="SRR1-like"/>
</dbReference>
<sequence>MSREVSPSSSTMTDPQSNADQQYAADLESARSSNKEEMQQAVQKIREMYDSGLPFFTKDALRETMQQMENIEKGQPGTVSVRGLDGTIAQFSVQTGEIVSDIEDIERPGVEKFYSQARLQYETVEHLTALDDPMAFQPSFAYLPWKIVHAIQYRDATTKTVIPKCAHLPFEEVKEHFHRKRAEWEAAKQCEELRAILHSADIPPVRKIVAFACSTMTWDDECRHRSTVQHALILTLRDILAKRSNSGNPDTIACYAQDPVYTDSDRRVLEEAGIAVLDDPKGFLEMDEETVVLSLAPDIPVRQITADLTRPAMMVWDKVVDRQSQPPPAESHSGIRCLCLPADPVSPRVKSMVQSYVELDFPRDPVNFGRGTTIYIRRSPA</sequence>
<accession>A0ABR3WEF0</accession>
<keyword evidence="4" id="KW-1185">Reference proteome</keyword>
<reference evidence="3 4" key="1">
    <citation type="journal article" date="2024" name="Commun. Biol.">
        <title>Comparative genomic analysis of thermophilic fungi reveals convergent evolutionary adaptations and gene losses.</title>
        <authorList>
            <person name="Steindorff A.S."/>
            <person name="Aguilar-Pontes M.V."/>
            <person name="Robinson A.J."/>
            <person name="Andreopoulos B."/>
            <person name="LaButti K."/>
            <person name="Kuo A."/>
            <person name="Mondo S."/>
            <person name="Riley R."/>
            <person name="Otillar R."/>
            <person name="Haridas S."/>
            <person name="Lipzen A."/>
            <person name="Grimwood J."/>
            <person name="Schmutz J."/>
            <person name="Clum A."/>
            <person name="Reid I.D."/>
            <person name="Moisan M.C."/>
            <person name="Butler G."/>
            <person name="Nguyen T.T.M."/>
            <person name="Dewar K."/>
            <person name="Conant G."/>
            <person name="Drula E."/>
            <person name="Henrissat B."/>
            <person name="Hansel C."/>
            <person name="Singer S."/>
            <person name="Hutchinson M.I."/>
            <person name="de Vries R.P."/>
            <person name="Natvig D.O."/>
            <person name="Powell A.J."/>
            <person name="Tsang A."/>
            <person name="Grigoriev I.V."/>
        </authorList>
    </citation>
    <scope>NUCLEOTIDE SEQUENCE [LARGE SCALE GENOMIC DNA]</scope>
    <source>
        <strain evidence="3 4">ATCC 24622</strain>
    </source>
</reference>
<gene>
    <name evidence="3" type="ORF">VTK73DRAFT_7445</name>
</gene>
<name>A0ABR3WEF0_9PEZI</name>
<dbReference type="PANTHER" id="PTHR42080:SF3">
    <property type="entry name" value="SRR1-LIKE DOMAIN-CONTAINING PROTEIN"/>
    <property type="match status" value="1"/>
</dbReference>
<organism evidence="3 4">
    <name type="scientific">Phialemonium thermophilum</name>
    <dbReference type="NCBI Taxonomy" id="223376"/>
    <lineage>
        <taxon>Eukaryota</taxon>
        <taxon>Fungi</taxon>
        <taxon>Dikarya</taxon>
        <taxon>Ascomycota</taxon>
        <taxon>Pezizomycotina</taxon>
        <taxon>Sordariomycetes</taxon>
        <taxon>Sordariomycetidae</taxon>
        <taxon>Cephalothecales</taxon>
        <taxon>Cephalothecaceae</taxon>
        <taxon>Phialemonium</taxon>
    </lineage>
</organism>
<dbReference type="PANTHER" id="PTHR42080">
    <property type="entry name" value="SRR1 DOMAIN-CONTAINING PROTEIN"/>
    <property type="match status" value="1"/>
</dbReference>
<evidence type="ECO:0000256" key="1">
    <source>
        <dbReference type="SAM" id="MobiDB-lite"/>
    </source>
</evidence>
<proteinExistence type="predicted"/>
<dbReference type="Proteomes" id="UP001586593">
    <property type="component" value="Unassembled WGS sequence"/>
</dbReference>
<feature type="compositionally biased region" description="Polar residues" evidence="1">
    <location>
        <begin position="1"/>
        <end position="21"/>
    </location>
</feature>
<protein>
    <recommendedName>
        <fullName evidence="2">SRR1-like domain-containing protein</fullName>
    </recommendedName>
</protein>
<evidence type="ECO:0000313" key="4">
    <source>
        <dbReference type="Proteomes" id="UP001586593"/>
    </source>
</evidence>
<dbReference type="EMBL" id="JAZHXJ010000476">
    <property type="protein sequence ID" value="KAL1859825.1"/>
    <property type="molecule type" value="Genomic_DNA"/>
</dbReference>